<dbReference type="Pfam" id="PF15377">
    <property type="entry name" value="DUF4604"/>
    <property type="match status" value="1"/>
</dbReference>
<feature type="compositionally biased region" description="Low complexity" evidence="1">
    <location>
        <begin position="106"/>
        <end position="121"/>
    </location>
</feature>
<keyword evidence="4" id="KW-1185">Reference proteome</keyword>
<sequence>MSRKRNVSYIKPEDPHFLKILKKEAGYDNTNHKFDKLENDEEDFVEDEDSEQPQIVVLKKGDLTAEEYDIEKERLKKEESETKADLNQKVVFKARSTASSDKKTSNQKSNKSSVKPQKNSNLLSFGDEDESDDDSDS</sequence>
<dbReference type="EMBL" id="CAKASE010000078">
    <property type="protein sequence ID" value="CAG9578757.1"/>
    <property type="molecule type" value="Genomic_DNA"/>
</dbReference>
<dbReference type="PANTHER" id="PTHR31195:SF2">
    <property type="entry name" value="GEO02494P1"/>
    <property type="match status" value="1"/>
</dbReference>
<dbReference type="PANTHER" id="PTHR31195">
    <property type="entry name" value="GEO02494P1"/>
    <property type="match status" value="1"/>
</dbReference>
<feature type="compositionally biased region" description="Acidic residues" evidence="1">
    <location>
        <begin position="126"/>
        <end position="137"/>
    </location>
</feature>
<evidence type="ECO:0000313" key="4">
    <source>
        <dbReference type="Proteomes" id="UP000789524"/>
    </source>
</evidence>
<dbReference type="InterPro" id="IPR040219">
    <property type="entry name" value="KIAA1143-like"/>
</dbReference>
<protein>
    <submittedName>
        <fullName evidence="3">(African queen) hypothetical protein</fullName>
    </submittedName>
</protein>
<feature type="compositionally biased region" description="Acidic residues" evidence="1">
    <location>
        <begin position="38"/>
        <end position="51"/>
    </location>
</feature>
<evidence type="ECO:0000256" key="1">
    <source>
        <dbReference type="SAM" id="MobiDB-lite"/>
    </source>
</evidence>
<organism evidence="3 4">
    <name type="scientific">Danaus chrysippus</name>
    <name type="common">African queen</name>
    <dbReference type="NCBI Taxonomy" id="151541"/>
    <lineage>
        <taxon>Eukaryota</taxon>
        <taxon>Metazoa</taxon>
        <taxon>Ecdysozoa</taxon>
        <taxon>Arthropoda</taxon>
        <taxon>Hexapoda</taxon>
        <taxon>Insecta</taxon>
        <taxon>Pterygota</taxon>
        <taxon>Neoptera</taxon>
        <taxon>Endopterygota</taxon>
        <taxon>Lepidoptera</taxon>
        <taxon>Glossata</taxon>
        <taxon>Ditrysia</taxon>
        <taxon>Papilionoidea</taxon>
        <taxon>Nymphalidae</taxon>
        <taxon>Danainae</taxon>
        <taxon>Danaini</taxon>
        <taxon>Danaina</taxon>
        <taxon>Danaus</taxon>
        <taxon>Anosia</taxon>
    </lineage>
</organism>
<evidence type="ECO:0000259" key="2">
    <source>
        <dbReference type="Pfam" id="PF15377"/>
    </source>
</evidence>
<feature type="compositionally biased region" description="Basic and acidic residues" evidence="1">
    <location>
        <begin position="74"/>
        <end position="86"/>
    </location>
</feature>
<comment type="caution">
    <text evidence="3">The sequence shown here is derived from an EMBL/GenBank/DDBJ whole genome shotgun (WGS) entry which is preliminary data.</text>
</comment>
<feature type="domain" description="DUF4604" evidence="2">
    <location>
        <begin position="5"/>
        <end position="110"/>
    </location>
</feature>
<proteinExistence type="predicted"/>
<dbReference type="AlphaFoldDB" id="A0A8J2R4A3"/>
<reference evidence="3" key="1">
    <citation type="submission" date="2021-09" db="EMBL/GenBank/DDBJ databases">
        <authorList>
            <person name="Martin H S."/>
        </authorList>
    </citation>
    <scope>NUCLEOTIDE SEQUENCE</scope>
</reference>
<feature type="region of interest" description="Disordered" evidence="1">
    <location>
        <begin position="29"/>
        <end position="58"/>
    </location>
</feature>
<dbReference type="Proteomes" id="UP000789524">
    <property type="component" value="Unassembled WGS sequence"/>
</dbReference>
<gene>
    <name evidence="3" type="ORF">DCHRY22_LOCUS12804</name>
</gene>
<name>A0A8J2R4A3_9NEOP</name>
<feature type="region of interest" description="Disordered" evidence="1">
    <location>
        <begin position="74"/>
        <end position="137"/>
    </location>
</feature>
<evidence type="ECO:0000313" key="3">
    <source>
        <dbReference type="EMBL" id="CAG9578757.1"/>
    </source>
</evidence>
<accession>A0A8J2R4A3</accession>
<dbReference type="InterPro" id="IPR027911">
    <property type="entry name" value="DUF4604"/>
</dbReference>
<dbReference type="OrthoDB" id="10043580at2759"/>